<evidence type="ECO:0000313" key="2">
    <source>
        <dbReference type="EMBL" id="AQL05088.1"/>
    </source>
</evidence>
<feature type="region of interest" description="Disordered" evidence="1">
    <location>
        <begin position="1"/>
        <end position="27"/>
    </location>
</feature>
<protein>
    <submittedName>
        <fullName evidence="2">AT hook motif-containing protein</fullName>
    </submittedName>
</protein>
<reference evidence="2" key="1">
    <citation type="submission" date="2015-12" db="EMBL/GenBank/DDBJ databases">
        <title>Update maize B73 reference genome by single molecule sequencing technologies.</title>
        <authorList>
            <consortium name="Maize Genome Sequencing Project"/>
            <person name="Ware D."/>
        </authorList>
    </citation>
    <scope>NUCLEOTIDE SEQUENCE</scope>
    <source>
        <tissue evidence="2">Seedling</tissue>
    </source>
</reference>
<accession>A0A1D6P561</accession>
<feature type="compositionally biased region" description="Basic and acidic residues" evidence="1">
    <location>
        <begin position="7"/>
        <end position="16"/>
    </location>
</feature>
<dbReference type="PaxDb" id="4577-GRMZM2G403977_P01"/>
<feature type="region of interest" description="Disordered" evidence="1">
    <location>
        <begin position="222"/>
        <end position="242"/>
    </location>
</feature>
<sequence>MDGEVGGVREDLRDEAVGELDGGAGDLRRLPQQQRRLRQRIHVLRLRRCGCVAVAASSVLPATSSVLVVLPSQPPSFRQKSLNRPSPYPVVPFRQFAHADPVDPHAAAAGEDMVWCVPLLVKIAAARIQIVSTPLHCRGMGDGAVLRLSSEAELPQFPRVAFWESVFATNNIGFGWWVFLKEFATCFPFCPRARSTEYVAYQEFATCFPFCPRARSTEYAAYQSTGRSSGNERKRRPTTSDNNPFLSYYGGPTHECPFCGAFFWFQERVKSASAVTQWRIVYNLCCKGGRIRLEPYKKPPEPLRTLLRFDGDARSKRFLHQI</sequence>
<gene>
    <name evidence="2" type="ORF">ZEAMMB73_Zm00001d046832</name>
</gene>
<dbReference type="InParanoid" id="A0A1D6P561"/>
<dbReference type="ExpressionAtlas" id="A0A1D6P561">
    <property type="expression patterns" value="baseline"/>
</dbReference>
<dbReference type="AlphaFoldDB" id="A0A1D6P561"/>
<proteinExistence type="predicted"/>
<dbReference type="EMBL" id="CM000785">
    <property type="protein sequence ID" value="AQL05088.1"/>
    <property type="molecule type" value="Genomic_DNA"/>
</dbReference>
<evidence type="ECO:0000256" key="1">
    <source>
        <dbReference type="SAM" id="MobiDB-lite"/>
    </source>
</evidence>
<organism evidence="2">
    <name type="scientific">Zea mays</name>
    <name type="common">Maize</name>
    <dbReference type="NCBI Taxonomy" id="4577"/>
    <lineage>
        <taxon>Eukaryota</taxon>
        <taxon>Viridiplantae</taxon>
        <taxon>Streptophyta</taxon>
        <taxon>Embryophyta</taxon>
        <taxon>Tracheophyta</taxon>
        <taxon>Spermatophyta</taxon>
        <taxon>Magnoliopsida</taxon>
        <taxon>Liliopsida</taxon>
        <taxon>Poales</taxon>
        <taxon>Poaceae</taxon>
        <taxon>PACMAD clade</taxon>
        <taxon>Panicoideae</taxon>
        <taxon>Andropogonodae</taxon>
        <taxon>Andropogoneae</taxon>
        <taxon>Tripsacinae</taxon>
        <taxon>Zea</taxon>
    </lineage>
</organism>
<name>A0A1D6P561_MAIZE</name>